<keyword evidence="4 8" id="KW-0812">Transmembrane</keyword>
<dbReference type="InParanoid" id="F4RNG8"/>
<dbReference type="GO" id="GO:0015254">
    <property type="term" value="F:glycerol channel activity"/>
    <property type="evidence" value="ECO:0007669"/>
    <property type="project" value="TreeGrafter"/>
</dbReference>
<dbReference type="eggNOG" id="KOG0224">
    <property type="taxonomic scope" value="Eukaryota"/>
</dbReference>
<organism evidence="11">
    <name type="scientific">Melampsora larici-populina (strain 98AG31 / pathotype 3-4-7)</name>
    <name type="common">Poplar leaf rust fungus</name>
    <dbReference type="NCBI Taxonomy" id="747676"/>
    <lineage>
        <taxon>Eukaryota</taxon>
        <taxon>Fungi</taxon>
        <taxon>Dikarya</taxon>
        <taxon>Basidiomycota</taxon>
        <taxon>Pucciniomycotina</taxon>
        <taxon>Pucciniomycetes</taxon>
        <taxon>Pucciniales</taxon>
        <taxon>Melampsoraceae</taxon>
        <taxon>Melampsora</taxon>
    </lineage>
</organism>
<keyword evidence="7 9" id="KW-0472">Membrane</keyword>
<reference evidence="11" key="1">
    <citation type="journal article" date="2011" name="Proc. Natl. Acad. Sci. U.S.A.">
        <title>Obligate biotrophy features unraveled by the genomic analysis of rust fungi.</title>
        <authorList>
            <person name="Duplessis S."/>
            <person name="Cuomo C.A."/>
            <person name="Lin Y.-C."/>
            <person name="Aerts A."/>
            <person name="Tisserant E."/>
            <person name="Veneault-Fourrey C."/>
            <person name="Joly D.L."/>
            <person name="Hacquard S."/>
            <person name="Amselem J."/>
            <person name="Cantarel B.L."/>
            <person name="Chiu R."/>
            <person name="Coutinho P.M."/>
            <person name="Feau N."/>
            <person name="Field M."/>
            <person name="Frey P."/>
            <person name="Gelhaye E."/>
            <person name="Goldberg J."/>
            <person name="Grabherr M.G."/>
            <person name="Kodira C.D."/>
            <person name="Kohler A."/>
            <person name="Kuees U."/>
            <person name="Lindquist E.A."/>
            <person name="Lucas S.M."/>
            <person name="Mago R."/>
            <person name="Mauceli E."/>
            <person name="Morin E."/>
            <person name="Murat C."/>
            <person name="Pangilinan J.L."/>
            <person name="Park R."/>
            <person name="Pearson M."/>
            <person name="Quesneville H."/>
            <person name="Rouhier N."/>
            <person name="Sakthikumar S."/>
            <person name="Salamov A.A."/>
            <person name="Schmutz J."/>
            <person name="Selles B."/>
            <person name="Shapiro H."/>
            <person name="Tanguay P."/>
            <person name="Tuskan G.A."/>
            <person name="Henrissat B."/>
            <person name="Van de Peer Y."/>
            <person name="Rouze P."/>
            <person name="Ellis J.G."/>
            <person name="Dodds P.N."/>
            <person name="Schein J.E."/>
            <person name="Zhong S."/>
            <person name="Hamelin R.C."/>
            <person name="Grigoriev I.V."/>
            <person name="Szabo L.J."/>
            <person name="Martin F."/>
        </authorList>
    </citation>
    <scope>NUCLEOTIDE SEQUENCE [LARGE SCALE GENOMIC DNA]</scope>
    <source>
        <strain evidence="11">98AG31 / pathotype 3-4-7</strain>
    </source>
</reference>
<evidence type="ECO:0000313" key="10">
    <source>
        <dbReference type="EMBL" id="EGG05985.1"/>
    </source>
</evidence>
<name>F4RNG8_MELLP</name>
<dbReference type="InterPro" id="IPR050363">
    <property type="entry name" value="MIP/Aquaporin"/>
</dbReference>
<feature type="transmembrane region" description="Helical" evidence="9">
    <location>
        <begin position="248"/>
        <end position="273"/>
    </location>
</feature>
<dbReference type="EMBL" id="GL883110">
    <property type="protein sequence ID" value="EGG05985.1"/>
    <property type="molecule type" value="Genomic_DNA"/>
</dbReference>
<dbReference type="STRING" id="747676.F4RNG8"/>
<evidence type="ECO:0000256" key="1">
    <source>
        <dbReference type="ARBA" id="ARBA00004141"/>
    </source>
</evidence>
<feature type="transmembrane region" description="Helical" evidence="9">
    <location>
        <begin position="40"/>
        <end position="58"/>
    </location>
</feature>
<dbReference type="Pfam" id="PF00230">
    <property type="entry name" value="MIP"/>
    <property type="match status" value="1"/>
</dbReference>
<dbReference type="GO" id="GO:0005886">
    <property type="term" value="C:plasma membrane"/>
    <property type="evidence" value="ECO:0007669"/>
    <property type="project" value="TreeGrafter"/>
</dbReference>
<evidence type="ECO:0000256" key="2">
    <source>
        <dbReference type="ARBA" id="ARBA00006175"/>
    </source>
</evidence>
<dbReference type="InterPro" id="IPR023271">
    <property type="entry name" value="Aquaporin-like"/>
</dbReference>
<dbReference type="GeneID" id="18923065"/>
<evidence type="ECO:0000256" key="7">
    <source>
        <dbReference type="ARBA" id="ARBA00023136"/>
    </source>
</evidence>
<dbReference type="PANTHER" id="PTHR43829:SF14">
    <property type="entry name" value="AQUAPORIN 3"/>
    <property type="match status" value="1"/>
</dbReference>
<protein>
    <recommendedName>
        <fullName evidence="12">Aquaporin</fullName>
    </recommendedName>
</protein>
<dbReference type="RefSeq" id="XP_007410636.1">
    <property type="nucleotide sequence ID" value="XM_007410574.1"/>
</dbReference>
<comment type="subcellular location">
    <subcellularLocation>
        <location evidence="1">Membrane</location>
        <topology evidence="1">Multi-pass membrane protein</topology>
    </subcellularLocation>
</comment>
<feature type="transmembrane region" description="Helical" evidence="9">
    <location>
        <begin position="12"/>
        <end position="34"/>
    </location>
</feature>
<accession>F4RNG8</accession>
<dbReference type="KEGG" id="mlr:MELLADRAFT_107041"/>
<keyword evidence="5" id="KW-0677">Repeat</keyword>
<dbReference type="Proteomes" id="UP000001072">
    <property type="component" value="Unassembled WGS sequence"/>
</dbReference>
<sequence length="301" mass="31821">MDGSQRTLRRRSFRLPTIIINCIAEFIGVFLYVLPGEAATAAYLLGSASNKVGLGSLLNSDTNQRRLSIFNRRSCGIVLAITLTHASGAHLSPGVTLTFVLMKGFPLWKVIPHILSQMLGAIAATLCIYGVYGQSFHAIELGMELAGKKSLIISPLGPAGVGAILPGASQNLGQVFFGELLVGIILGLIIFGALDAHNPFLSRSSIPFLISMAYFIAIIGFAPNTIVLNTARGLGGQIATSMIYGGKVFGNSSFIALATLTNIPATMLGGLLYKFVLENQDSASVTTSTNSKKIQSTQEQV</sequence>
<feature type="transmembrane region" description="Helical" evidence="9">
    <location>
        <begin position="152"/>
        <end position="169"/>
    </location>
</feature>
<dbReference type="HOGENOM" id="CLU_020019_3_2_1"/>
<evidence type="ECO:0000256" key="4">
    <source>
        <dbReference type="ARBA" id="ARBA00022692"/>
    </source>
</evidence>
<evidence type="ECO:0000256" key="8">
    <source>
        <dbReference type="RuleBase" id="RU000477"/>
    </source>
</evidence>
<evidence type="ECO:0000313" key="11">
    <source>
        <dbReference type="Proteomes" id="UP000001072"/>
    </source>
</evidence>
<keyword evidence="3 8" id="KW-0813">Transport</keyword>
<dbReference type="PRINTS" id="PR00783">
    <property type="entry name" value="MINTRINSICP"/>
</dbReference>
<feature type="transmembrane region" description="Helical" evidence="9">
    <location>
        <begin position="175"/>
        <end position="194"/>
    </location>
</feature>
<comment type="similarity">
    <text evidence="2 8">Belongs to the MIP/aquaporin (TC 1.A.8) family.</text>
</comment>
<dbReference type="GO" id="GO:0015250">
    <property type="term" value="F:water channel activity"/>
    <property type="evidence" value="ECO:0007669"/>
    <property type="project" value="TreeGrafter"/>
</dbReference>
<evidence type="ECO:0000256" key="6">
    <source>
        <dbReference type="ARBA" id="ARBA00022989"/>
    </source>
</evidence>
<dbReference type="InterPro" id="IPR000425">
    <property type="entry name" value="MIP"/>
</dbReference>
<dbReference type="Gene3D" id="1.20.1080.10">
    <property type="entry name" value="Glycerol uptake facilitator protein"/>
    <property type="match status" value="1"/>
</dbReference>
<evidence type="ECO:0000256" key="3">
    <source>
        <dbReference type="ARBA" id="ARBA00022448"/>
    </source>
</evidence>
<evidence type="ECO:0008006" key="12">
    <source>
        <dbReference type="Google" id="ProtNLM"/>
    </source>
</evidence>
<keyword evidence="11" id="KW-1185">Reference proteome</keyword>
<dbReference type="AlphaFoldDB" id="F4RNG8"/>
<proteinExistence type="inferred from homology"/>
<dbReference type="PANTHER" id="PTHR43829">
    <property type="entry name" value="AQUAPORIN OR AQUAGLYCEROPORIN RELATED"/>
    <property type="match status" value="1"/>
</dbReference>
<keyword evidence="6 9" id="KW-1133">Transmembrane helix</keyword>
<evidence type="ECO:0000256" key="5">
    <source>
        <dbReference type="ARBA" id="ARBA00022737"/>
    </source>
</evidence>
<dbReference type="SUPFAM" id="SSF81338">
    <property type="entry name" value="Aquaporin-like"/>
    <property type="match status" value="1"/>
</dbReference>
<feature type="transmembrane region" description="Helical" evidence="9">
    <location>
        <begin position="78"/>
        <end position="102"/>
    </location>
</feature>
<feature type="transmembrane region" description="Helical" evidence="9">
    <location>
        <begin position="206"/>
        <end position="228"/>
    </location>
</feature>
<dbReference type="OrthoDB" id="3222at2759"/>
<evidence type="ECO:0000256" key="9">
    <source>
        <dbReference type="SAM" id="Phobius"/>
    </source>
</evidence>
<dbReference type="VEuPathDB" id="FungiDB:MELLADRAFT_107041"/>
<feature type="transmembrane region" description="Helical" evidence="9">
    <location>
        <begin position="114"/>
        <end position="132"/>
    </location>
</feature>
<gene>
    <name evidence="10" type="ORF">MELLADRAFT_107041</name>
</gene>